<evidence type="ECO:0000256" key="7">
    <source>
        <dbReference type="ARBA" id="ARBA00022691"/>
    </source>
</evidence>
<evidence type="ECO:0000256" key="11">
    <source>
        <dbReference type="ARBA" id="ARBA00022844"/>
    </source>
</evidence>
<keyword evidence="10" id="KW-0067">ATP-binding</keyword>
<sequence length="2118" mass="240313">MTDHWANSMDWDSHQGTSISEDPPTPINPVYTSMGSYHCKSAIRSHDSNMKLLLYKRSYKEMHETKGAPGYTEESLLIISDLWRCFYKKDRGLDRVLSRHDSLRHATCSVAFARWADYTISDLYSGDEIDMVLNAEGDIWQMPLSFIKNYKKAIHGPAIDHIRRITYLIYFLNYSLIVMNHTHVPSRPDIDVLIPGICDVDENGIYTLKYNDYLHLDIKGQCVRLVTPVFDQILHKDLFLTICDKMNERLNVIIGSSIIQSMSRQNPGDPSVSDDGLLHKVIDIIDWGDNVIIRHRNRGFDLLSKFEAYCVSAMLRHDDPDIWDIDEFQRNLLTDDMSSQPDLYEDAMSLCTLLESLDLQQLAEVHGLWRIWGHPIIDLEGGMKKMETTCLKQPNVSIKETQVGVRTFKLTFSLNYFKKHHHYPLSNMIEPSLISQYQDILKGSSAEDIKLESSKYDDASYVHRCLRTNKLINDRNSLYRHEDWDTVTLHQCFQIPQSLNLATMIKDKAISMTRSELIDSVTYRHSVFDSTKRRGVLKWLSEQTYRLKEYLWGIDATGLPTDDCIIGLYPKEREMKTKARFFSLMSYNMRMYITATEELLGKYLLPYFPMITMSDTLLNMVIRLYNMTTSIGADGAKVTYSMNIDFSKWNQNMRERTNDGIFSTIDRILGFKRLISRTHDIFRSSYLYLCSGEYIPQIIQGQLTAMSPYSRIGDESGKEGLRQKGWTITTVCDILSLAFLHKVKIELIGGGDNQVLTVTISSPIKDSKLSTAEQLIGIRNRMTRFRNALAKKMDKRGLPLKLEETWISHRLLMYNKIMYLDGVPLKGRLKVISRMFSNSNEGISTIGSIMSTLGTGFQSLSAKDYSPLLAWVLSRLLLHLNLGQFYIFNPITGSRRLDKAILLARENHKAGRSLYGAEISPLSSKRTFKEKSKFTTSSTLSMYELYMVCLYYHKILGGPGIGSPLSYIMKGFPDPLSEALTFNYKVLNRARNNWKYYSAVDNLTTVESSAHKHWEHLLEDPVSINHNAPAHGIAALRTQAESIMRNADIQNRAFKELIAIGDNKYLRDLSEKLCSADMIEPRLLHDIVGATIPGYVNTILSKVDQSTTLNKLAGNSDVILEVYTSEMLYMIYLADKIKIKRGYERSACPTSDSRMLRNLTWGKSIVGVTTPHPAAFLTMMKHTSASPFCDQNYISVLSYRACSQHDIKRGRFRPYFGSYTEEKFKGGIMASAYGDEDILKRALRIQKLLGWRYQKGSYMYTLIQSILSCVTDSDPDKFLPSVEEITGDVEHRYQDMATKHGGIPTNLVQLYTHVSCNTSTFIDHSKGSANESLHFQASIIYSSLVGILNSMYDLSCSTVYHLHESCNECIKPIETPPLDNDDIGDVSLISCPTNDLMYIEENDIPTHYHTFVAFLRDQEKRSWTEKEGDIVKEIQDGELRGSWLLLLAASLLSGGTSIKRSALKLHLGTLVIEEVAFLFVCLIRMEVSKTKLPVGQWSVITIKQICISYPDLVISLITVPIFTEYIRKHNLPPIRIVDSMIDAESLHVVVQEMYPLGQLDMTTSVIKYQDPFFSISRFIRLTAINPTTVTCAVCSDIINKLSQDTVLKVCGIHGTLNTACKYHLYSLDKLSKTQGGKNHGEWAQPDKGIKRKRGNRKGTLFSSMQLARELSGKKKTMRRAKSILYEGDISDDLCEILSPDWSSTRVSSEDHDQLDGMCAGVNYIPDVRSCDPLPKDISYLIQFCQGAWCAVQHCMADKVSHIDVRARDHTSLEIALDIPLCPWEAHIIGRAMQMMNSLAILNNSKKIKIHIFVSNKSQLEDTDLSIITSLCSDFNNKTCHTDEKRIYLTEDGDNVLDLLGIVRGKDAVLLTPMSDFQMLSNEKIYVLTDDRHAYSCLSVMEGAISQVLRYTIMMPTVCIDGIRPTVIFAEGSPEHYRISSSAVVGALCDLSSAASIRQCPPSLIPHISVSHESVARSIYRVHVRIMSGVTNQEDVVTICAQLAEGLYNSALSSHERDPMNWKSVLIIQMIIAVRILADSDAKGAMTYYSKFQHMSYRLGSYREVILHQGCNMDTPKGYFVNMTRGSLGESLFDVLEDMRGWLSVLWTGEIVRSRVIII</sequence>
<dbReference type="RefSeq" id="YP_010805451.1">
    <property type="nucleotide sequence ID" value="NC_077151.1"/>
</dbReference>
<evidence type="ECO:0000256" key="18">
    <source>
        <dbReference type="ARBA" id="ARBA00030436"/>
    </source>
</evidence>
<evidence type="ECO:0000256" key="21">
    <source>
        <dbReference type="ARBA" id="ARBA00047370"/>
    </source>
</evidence>
<evidence type="ECO:0000256" key="3">
    <source>
        <dbReference type="ARBA" id="ARBA00012494"/>
    </source>
</evidence>
<keyword evidence="9" id="KW-0547">Nucleotide-binding</keyword>
<keyword evidence="14" id="KW-1035">Host cytoplasm</keyword>
<evidence type="ECO:0000256" key="19">
    <source>
        <dbReference type="ARBA" id="ARBA00031012"/>
    </source>
</evidence>
<feature type="region of interest" description="Disordered" evidence="23">
    <location>
        <begin position="1"/>
        <end position="25"/>
    </location>
</feature>
<reference evidence="26" key="1">
    <citation type="submission" date="2021-08" db="EMBL/GenBank/DDBJ databases">
        <authorList>
            <person name="Belete M."/>
            <person name="Igori D."/>
            <person name="Kim Se."/>
            <person name="Lee S.-H."/>
            <person name="Moon J.S."/>
        </authorList>
    </citation>
    <scope>NUCLEOTIDE SEQUENCE</scope>
    <source>
        <strain evidence="26">SK</strain>
    </source>
</reference>
<feature type="domain" description="RdRp catalytic" evidence="24">
    <location>
        <begin position="233"/>
        <end position="1117"/>
    </location>
</feature>
<keyword evidence="11" id="KW-0946">Virion</keyword>
<comment type="catalytic activity">
    <reaction evidence="17">
        <text>a 5'-end (5'-triphosphoguanosine)-(2'-O-methyladenylyl)-adenylyl-cytidylyl-adenosine in mRNA + S-adenosyl-L-methionine = a 5'-end (N(7)-methyl 5'-triphosphoguanosine)-(2'-O-methyladenylyl)-adenylyl-cytidylyl-adenosine in mRNA + S-adenosyl-L-homocysteine</text>
        <dbReference type="Rhea" id="RHEA:65440"/>
        <dbReference type="Rhea" id="RHEA-COMP:16798"/>
        <dbReference type="Rhea" id="RHEA-COMP:16801"/>
        <dbReference type="ChEBI" id="CHEBI:57856"/>
        <dbReference type="ChEBI" id="CHEBI:59789"/>
        <dbReference type="ChEBI" id="CHEBI:156482"/>
        <dbReference type="ChEBI" id="CHEBI:156483"/>
    </reaction>
</comment>
<keyword evidence="7" id="KW-0949">S-adenosyl-L-methionine</keyword>
<keyword evidence="4 26" id="KW-0696">RNA-directed RNA polymerase</keyword>
<keyword evidence="15" id="KW-0511">Multifunctional enzyme</keyword>
<evidence type="ECO:0000256" key="15">
    <source>
        <dbReference type="ARBA" id="ARBA00023268"/>
    </source>
</evidence>
<comment type="catalytic activity">
    <reaction evidence="22">
        <text>GTP + H2O = GDP + phosphate + H(+)</text>
        <dbReference type="Rhea" id="RHEA:19669"/>
        <dbReference type="ChEBI" id="CHEBI:15377"/>
        <dbReference type="ChEBI" id="CHEBI:15378"/>
        <dbReference type="ChEBI" id="CHEBI:37565"/>
        <dbReference type="ChEBI" id="CHEBI:43474"/>
        <dbReference type="ChEBI" id="CHEBI:58189"/>
    </reaction>
</comment>
<dbReference type="Proteomes" id="UP001157346">
    <property type="component" value="Segment"/>
</dbReference>
<evidence type="ECO:0000256" key="5">
    <source>
        <dbReference type="ARBA" id="ARBA00022664"/>
    </source>
</evidence>
<evidence type="ECO:0000256" key="9">
    <source>
        <dbReference type="ARBA" id="ARBA00022741"/>
    </source>
</evidence>
<accession>A0A8K1X5P3</accession>
<dbReference type="Pfam" id="PF14318">
    <property type="entry name" value="Mononeg_mRNAcap"/>
    <property type="match status" value="1"/>
</dbReference>
<dbReference type="GeneID" id="80544349"/>
<dbReference type="InterPro" id="IPR014023">
    <property type="entry name" value="Mononeg_RNA_pol_cat"/>
</dbReference>
<dbReference type="KEGG" id="vg:80544349"/>
<evidence type="ECO:0000313" key="27">
    <source>
        <dbReference type="Proteomes" id="UP001157346"/>
    </source>
</evidence>
<evidence type="ECO:0000256" key="13">
    <source>
        <dbReference type="ARBA" id="ARBA00023042"/>
    </source>
</evidence>
<comment type="catalytic activity">
    <reaction evidence="16">
        <text>a 5'-end triphospho-adenylyl-adenylyl-cytidylyl-adenosine in mRNA + GDP + H(+) = a 5'-end (5'-triphosphoguanosine)-adenylyl-adenylyl-cytidylyl-adenosine in mRNA + diphosphate</text>
        <dbReference type="Rhea" id="RHEA:65436"/>
        <dbReference type="Rhea" id="RHEA-COMP:16797"/>
        <dbReference type="Rhea" id="RHEA-COMP:16799"/>
        <dbReference type="ChEBI" id="CHEBI:15378"/>
        <dbReference type="ChEBI" id="CHEBI:33019"/>
        <dbReference type="ChEBI" id="CHEBI:58189"/>
        <dbReference type="ChEBI" id="CHEBI:156484"/>
        <dbReference type="ChEBI" id="CHEBI:156503"/>
        <dbReference type="EC" id="2.7.7.88"/>
    </reaction>
</comment>
<dbReference type="GO" id="GO:0005524">
    <property type="term" value="F:ATP binding"/>
    <property type="evidence" value="ECO:0007669"/>
    <property type="project" value="UniProtKB-KW"/>
</dbReference>
<comment type="catalytic activity">
    <reaction evidence="21">
        <text>a 5'-end (5'-triphosphoguanosine)-adenylyl-adenylyl-cytidylyl-adenosine in mRNA + 2 S-adenosyl-L-methionine = a 5'-end (N(7)-methyl 5'-triphosphoguanosine)-(2'-O-methyladenylyl)-adenylyl-cytidylyl-adenosine in mRNA + 2 S-adenosyl-L-homocysteine + H(+)</text>
        <dbReference type="Rhea" id="RHEA:65376"/>
        <dbReference type="Rhea" id="RHEA-COMP:16797"/>
        <dbReference type="Rhea" id="RHEA-COMP:16798"/>
        <dbReference type="ChEBI" id="CHEBI:15378"/>
        <dbReference type="ChEBI" id="CHEBI:57856"/>
        <dbReference type="ChEBI" id="CHEBI:59789"/>
        <dbReference type="ChEBI" id="CHEBI:156483"/>
        <dbReference type="ChEBI" id="CHEBI:156484"/>
        <dbReference type="EC" id="2.1.1.375"/>
    </reaction>
</comment>
<keyword evidence="13" id="KW-0506">mRNA capping</keyword>
<dbReference type="EMBL" id="MZ983390">
    <property type="protein sequence ID" value="UGY70985.1"/>
    <property type="molecule type" value="Viral_cRNA"/>
</dbReference>
<evidence type="ECO:0000256" key="17">
    <source>
        <dbReference type="ARBA" id="ARBA00024499"/>
    </source>
</evidence>
<evidence type="ECO:0000256" key="1">
    <source>
        <dbReference type="ARBA" id="ARBA00004192"/>
    </source>
</evidence>
<dbReference type="GO" id="GO:0003968">
    <property type="term" value="F:RNA-directed RNA polymerase activity"/>
    <property type="evidence" value="ECO:0007669"/>
    <property type="project" value="UniProtKB-KW"/>
</dbReference>
<dbReference type="EC" id="2.7.7.48" evidence="3"/>
<evidence type="ECO:0000256" key="14">
    <source>
        <dbReference type="ARBA" id="ARBA00023200"/>
    </source>
</evidence>
<evidence type="ECO:0000256" key="20">
    <source>
        <dbReference type="ARBA" id="ARBA00047332"/>
    </source>
</evidence>
<keyword evidence="6" id="KW-0808">Transferase</keyword>
<dbReference type="GO" id="GO:0004482">
    <property type="term" value="F:mRNA 5'-cap (guanine-N7-)-methyltransferase activity"/>
    <property type="evidence" value="ECO:0007669"/>
    <property type="project" value="InterPro"/>
</dbReference>
<evidence type="ECO:0000256" key="2">
    <source>
        <dbReference type="ARBA" id="ARBA00004328"/>
    </source>
</evidence>
<feature type="domain" description="Mononegavirales mRNA-capping" evidence="25">
    <location>
        <begin position="1148"/>
        <end position="1374"/>
    </location>
</feature>
<keyword evidence="12" id="KW-0693">Viral RNA replication</keyword>
<name>A0A8K1X5P3_9RHAB</name>
<dbReference type="Pfam" id="PF00946">
    <property type="entry name" value="Mononeg_RNA_pol"/>
    <property type="match status" value="1"/>
</dbReference>
<evidence type="ECO:0000256" key="10">
    <source>
        <dbReference type="ARBA" id="ARBA00022840"/>
    </source>
</evidence>
<evidence type="ECO:0000259" key="24">
    <source>
        <dbReference type="Pfam" id="PF00946"/>
    </source>
</evidence>
<keyword evidence="5" id="KW-0507">mRNA processing</keyword>
<dbReference type="InterPro" id="IPR026890">
    <property type="entry name" value="Mononeg_mRNAcap"/>
</dbReference>
<keyword evidence="27" id="KW-1185">Reference proteome</keyword>
<protein>
    <recommendedName>
        <fullName evidence="3">RNA-directed RNA polymerase</fullName>
        <ecNumber evidence="3">2.7.7.48</ecNumber>
    </recommendedName>
    <alternativeName>
        <fullName evidence="19">Replicase</fullName>
    </alternativeName>
    <alternativeName>
        <fullName evidence="18">Transcriptase</fullName>
    </alternativeName>
</protein>
<evidence type="ECO:0000256" key="8">
    <source>
        <dbReference type="ARBA" id="ARBA00022695"/>
    </source>
</evidence>
<proteinExistence type="predicted"/>
<evidence type="ECO:0000256" key="22">
    <source>
        <dbReference type="ARBA" id="ARBA00048548"/>
    </source>
</evidence>
<organism evidence="26 27">
    <name type="scientific">Cnidium virus 1</name>
    <dbReference type="NCBI Taxonomy" id="2903266"/>
    <lineage>
        <taxon>Viruses</taxon>
        <taxon>Riboviria</taxon>
        <taxon>Orthornavirae</taxon>
        <taxon>Negarnaviricota</taxon>
        <taxon>Haploviricotina</taxon>
        <taxon>Monjiviricetes</taxon>
        <taxon>Mononegavirales</taxon>
        <taxon>Rhabdoviridae</taxon>
        <taxon>Betarhabdovirinae</taxon>
        <taxon>Betanucleorhabdovirus</taxon>
        <taxon>Betanucleorhabdovirus cnidii</taxon>
    </lineage>
</organism>
<evidence type="ECO:0000256" key="12">
    <source>
        <dbReference type="ARBA" id="ARBA00022953"/>
    </source>
</evidence>
<dbReference type="GO" id="GO:0044423">
    <property type="term" value="C:virion component"/>
    <property type="evidence" value="ECO:0007669"/>
    <property type="project" value="UniProtKB-KW"/>
</dbReference>
<evidence type="ECO:0000313" key="26">
    <source>
        <dbReference type="EMBL" id="UGY70985.1"/>
    </source>
</evidence>
<comment type="subcellular location">
    <subcellularLocation>
        <location evidence="1">Host cytoplasm</location>
    </subcellularLocation>
    <subcellularLocation>
        <location evidence="2">Virion</location>
    </subcellularLocation>
</comment>
<comment type="catalytic activity">
    <reaction evidence="20">
        <text>a 5'-end (5'-triphosphoguanosine)-adenylyl-adenylyl-cytidylyl-adenosine in mRNA + S-adenosyl-L-methionine = a 5'-end (5'-triphosphoguanosine)-(2'-O-methyladenylyl)-adenylyl-cytidylyl-adenosine in mRNA + S-adenosyl-L-homocysteine + H(+)</text>
        <dbReference type="Rhea" id="RHEA:65380"/>
        <dbReference type="Rhea" id="RHEA-COMP:16797"/>
        <dbReference type="Rhea" id="RHEA-COMP:16801"/>
        <dbReference type="ChEBI" id="CHEBI:15378"/>
        <dbReference type="ChEBI" id="CHEBI:57856"/>
        <dbReference type="ChEBI" id="CHEBI:59789"/>
        <dbReference type="ChEBI" id="CHEBI:156482"/>
        <dbReference type="ChEBI" id="CHEBI:156484"/>
    </reaction>
</comment>
<evidence type="ECO:0000256" key="23">
    <source>
        <dbReference type="SAM" id="MobiDB-lite"/>
    </source>
</evidence>
<keyword evidence="8" id="KW-0548">Nucleotidyltransferase</keyword>
<evidence type="ECO:0000259" key="25">
    <source>
        <dbReference type="Pfam" id="PF14318"/>
    </source>
</evidence>
<dbReference type="GO" id="GO:0030430">
    <property type="term" value="C:host cell cytoplasm"/>
    <property type="evidence" value="ECO:0007669"/>
    <property type="project" value="UniProtKB-SubCell"/>
</dbReference>
<evidence type="ECO:0000256" key="6">
    <source>
        <dbReference type="ARBA" id="ARBA00022679"/>
    </source>
</evidence>
<evidence type="ECO:0000256" key="4">
    <source>
        <dbReference type="ARBA" id="ARBA00022484"/>
    </source>
</evidence>
<evidence type="ECO:0000256" key="16">
    <source>
        <dbReference type="ARBA" id="ARBA00024494"/>
    </source>
</evidence>